<dbReference type="PANTHER" id="PTHR44936">
    <property type="entry name" value="SENSOR PROTEIN CREC"/>
    <property type="match status" value="1"/>
</dbReference>
<dbReference type="Gene3D" id="1.10.287.130">
    <property type="match status" value="1"/>
</dbReference>
<evidence type="ECO:0000313" key="18">
    <source>
        <dbReference type="EMBL" id="NBN77021.1"/>
    </source>
</evidence>
<dbReference type="EC" id="2.7.13.3" evidence="3"/>
<organism evidence="18 19">
    <name type="scientific">Pannonibacter tanglangensis</name>
    <dbReference type="NCBI Taxonomy" id="2750084"/>
    <lineage>
        <taxon>Bacteria</taxon>
        <taxon>Pseudomonadati</taxon>
        <taxon>Pseudomonadota</taxon>
        <taxon>Alphaproteobacteria</taxon>
        <taxon>Hyphomicrobiales</taxon>
        <taxon>Stappiaceae</taxon>
        <taxon>Pannonibacter</taxon>
    </lineage>
</organism>
<evidence type="ECO:0000256" key="14">
    <source>
        <dbReference type="ARBA" id="ARBA00023136"/>
    </source>
</evidence>
<dbReference type="Proteomes" id="UP000586722">
    <property type="component" value="Unassembled WGS sequence"/>
</dbReference>
<comment type="catalytic activity">
    <reaction evidence="1">
        <text>ATP + protein L-histidine = ADP + protein N-phospho-L-histidine.</text>
        <dbReference type="EC" id="2.7.13.3"/>
    </reaction>
</comment>
<name>A0A7X5EZK6_9HYPH</name>
<evidence type="ECO:0000256" key="1">
    <source>
        <dbReference type="ARBA" id="ARBA00000085"/>
    </source>
</evidence>
<dbReference type="InterPro" id="IPR004358">
    <property type="entry name" value="Sig_transdc_His_kin-like_C"/>
</dbReference>
<dbReference type="EMBL" id="JAABLQ010000001">
    <property type="protein sequence ID" value="NBN77021.1"/>
    <property type="molecule type" value="Genomic_DNA"/>
</dbReference>
<dbReference type="RefSeq" id="WP_161707734.1">
    <property type="nucleotide sequence ID" value="NZ_JAABLQ010000001.1"/>
</dbReference>
<keyword evidence="12 15" id="KW-1133">Transmembrane helix</keyword>
<dbReference type="InterPro" id="IPR050980">
    <property type="entry name" value="2C_sensor_his_kinase"/>
</dbReference>
<evidence type="ECO:0000256" key="4">
    <source>
        <dbReference type="ARBA" id="ARBA00022475"/>
    </source>
</evidence>
<keyword evidence="10" id="KW-0418">Kinase</keyword>
<dbReference type="SUPFAM" id="SSF55874">
    <property type="entry name" value="ATPase domain of HSP90 chaperone/DNA topoisomerase II/histidine kinase"/>
    <property type="match status" value="1"/>
</dbReference>
<dbReference type="SMART" id="SM00304">
    <property type="entry name" value="HAMP"/>
    <property type="match status" value="1"/>
</dbReference>
<proteinExistence type="predicted"/>
<keyword evidence="4" id="KW-1003">Cell membrane</keyword>
<dbReference type="CDD" id="cd00075">
    <property type="entry name" value="HATPase"/>
    <property type="match status" value="1"/>
</dbReference>
<dbReference type="PRINTS" id="PR00344">
    <property type="entry name" value="BCTRLSENSOR"/>
</dbReference>
<dbReference type="InterPro" id="IPR036097">
    <property type="entry name" value="HisK_dim/P_sf"/>
</dbReference>
<evidence type="ECO:0000256" key="10">
    <source>
        <dbReference type="ARBA" id="ARBA00022777"/>
    </source>
</evidence>
<evidence type="ECO:0000256" key="8">
    <source>
        <dbReference type="ARBA" id="ARBA00022692"/>
    </source>
</evidence>
<evidence type="ECO:0000313" key="19">
    <source>
        <dbReference type="Proteomes" id="UP000586722"/>
    </source>
</evidence>
<comment type="caution">
    <text evidence="18">The sequence shown here is derived from an EMBL/GenBank/DDBJ whole genome shotgun (WGS) entry which is preliminary data.</text>
</comment>
<keyword evidence="13" id="KW-0902">Two-component regulatory system</keyword>
<feature type="domain" description="HAMP" evidence="17">
    <location>
        <begin position="180"/>
        <end position="233"/>
    </location>
</feature>
<dbReference type="PROSITE" id="PS50109">
    <property type="entry name" value="HIS_KIN"/>
    <property type="match status" value="1"/>
</dbReference>
<keyword evidence="14 15" id="KW-0472">Membrane</keyword>
<reference evidence="19" key="1">
    <citation type="submission" date="2020-01" db="EMBL/GenBank/DDBJ databases">
        <authorList>
            <person name="Fang Y."/>
            <person name="Sun R."/>
            <person name="Nie L."/>
            <person name="He J."/>
            <person name="Hao L."/>
            <person name="Wang L."/>
            <person name="Su S."/>
            <person name="Lv E."/>
            <person name="Zhang Z."/>
            <person name="Xie R."/>
            <person name="Liu H."/>
        </authorList>
    </citation>
    <scope>NUCLEOTIDE SEQUENCE [LARGE SCALE GENOMIC DNA]</scope>
    <source>
        <strain evidence="19">XCT-53</strain>
    </source>
</reference>
<feature type="transmembrane region" description="Helical" evidence="15">
    <location>
        <begin position="159"/>
        <end position="179"/>
    </location>
</feature>
<dbReference type="AlphaFoldDB" id="A0A7X5EZK6"/>
<sequence>MTRLIAYFWPERIAAQLMLVMISALILITTFVFAFFALLRPTAPHSDAISQMLLLGRTVHLLNEAAPAERPGLIRDINAATRRYELHLVDPSEPLLGVPPALQDRITPPRDLDAGMRFLGSMPMGPERGVVVEFSLADGTRLRAEHLAKRGGPPLIGSPFLQILFFLALSLAMLLVWALRTLVRPLSDLERAVSVFGEGQAEPVIVTERGPREVRAAASAFNRMQVRIRDLIDRRTRMLAAIGHDLRTPLTRLRLRLELMDDGDQKDRNLADLAVMEAQINGALTFLREGRTGERTGPVDLPSLLLSVQDQYEDMGQTVTLTCAPGLTVHGRASEMVRAVSNLIDNAHRHAGIPDVRAFAREDQILIEVADHGPGLSSAEKLRLIEPFERGDAARTVADGQGMGQATGFGLGLATARAIAEGHGGRLELDDTPGGGLTARILLPRAG</sequence>
<keyword evidence="8 15" id="KW-0812">Transmembrane</keyword>
<dbReference type="Gene3D" id="3.30.565.10">
    <property type="entry name" value="Histidine kinase-like ATPase, C-terminal domain"/>
    <property type="match status" value="1"/>
</dbReference>
<evidence type="ECO:0000256" key="7">
    <source>
        <dbReference type="ARBA" id="ARBA00022679"/>
    </source>
</evidence>
<dbReference type="Pfam" id="PF00512">
    <property type="entry name" value="HisKA"/>
    <property type="match status" value="1"/>
</dbReference>
<keyword evidence="6" id="KW-0597">Phosphoprotein</keyword>
<evidence type="ECO:0000256" key="15">
    <source>
        <dbReference type="SAM" id="Phobius"/>
    </source>
</evidence>
<dbReference type="GO" id="GO:0005524">
    <property type="term" value="F:ATP binding"/>
    <property type="evidence" value="ECO:0007669"/>
    <property type="project" value="UniProtKB-KW"/>
</dbReference>
<evidence type="ECO:0000256" key="2">
    <source>
        <dbReference type="ARBA" id="ARBA00004429"/>
    </source>
</evidence>
<evidence type="ECO:0000256" key="11">
    <source>
        <dbReference type="ARBA" id="ARBA00022840"/>
    </source>
</evidence>
<feature type="transmembrane region" description="Helical" evidence="15">
    <location>
        <begin position="13"/>
        <end position="39"/>
    </location>
</feature>
<keyword evidence="19" id="KW-1185">Reference proteome</keyword>
<dbReference type="SMART" id="SM00387">
    <property type="entry name" value="HATPase_c"/>
    <property type="match status" value="1"/>
</dbReference>
<dbReference type="InterPro" id="IPR003660">
    <property type="entry name" value="HAMP_dom"/>
</dbReference>
<feature type="domain" description="Histidine kinase" evidence="16">
    <location>
        <begin position="241"/>
        <end position="447"/>
    </location>
</feature>
<evidence type="ECO:0000259" key="17">
    <source>
        <dbReference type="PROSITE" id="PS50885"/>
    </source>
</evidence>
<protein>
    <recommendedName>
        <fullName evidence="3">histidine kinase</fullName>
        <ecNumber evidence="3">2.7.13.3</ecNumber>
    </recommendedName>
</protein>
<evidence type="ECO:0000256" key="12">
    <source>
        <dbReference type="ARBA" id="ARBA00022989"/>
    </source>
</evidence>
<dbReference type="Pfam" id="PF00672">
    <property type="entry name" value="HAMP"/>
    <property type="match status" value="1"/>
</dbReference>
<dbReference type="PANTHER" id="PTHR44936:SF5">
    <property type="entry name" value="SENSOR HISTIDINE KINASE ENVZ"/>
    <property type="match status" value="1"/>
</dbReference>
<dbReference type="Pfam" id="PF02518">
    <property type="entry name" value="HATPase_c"/>
    <property type="match status" value="1"/>
</dbReference>
<dbReference type="GO" id="GO:0005886">
    <property type="term" value="C:plasma membrane"/>
    <property type="evidence" value="ECO:0007669"/>
    <property type="project" value="UniProtKB-SubCell"/>
</dbReference>
<dbReference type="SMART" id="SM00388">
    <property type="entry name" value="HisKA"/>
    <property type="match status" value="1"/>
</dbReference>
<comment type="subcellular location">
    <subcellularLocation>
        <location evidence="2">Cell inner membrane</location>
        <topology evidence="2">Multi-pass membrane protein</topology>
    </subcellularLocation>
</comment>
<evidence type="ECO:0000256" key="6">
    <source>
        <dbReference type="ARBA" id="ARBA00022553"/>
    </source>
</evidence>
<dbReference type="InterPro" id="IPR005467">
    <property type="entry name" value="His_kinase_dom"/>
</dbReference>
<accession>A0A7X5EZK6</accession>
<evidence type="ECO:0000256" key="5">
    <source>
        <dbReference type="ARBA" id="ARBA00022519"/>
    </source>
</evidence>
<dbReference type="InterPro" id="IPR003594">
    <property type="entry name" value="HATPase_dom"/>
</dbReference>
<dbReference type="InterPro" id="IPR003661">
    <property type="entry name" value="HisK_dim/P_dom"/>
</dbReference>
<dbReference type="InterPro" id="IPR036890">
    <property type="entry name" value="HATPase_C_sf"/>
</dbReference>
<dbReference type="SUPFAM" id="SSF47384">
    <property type="entry name" value="Homodimeric domain of signal transducing histidine kinase"/>
    <property type="match status" value="1"/>
</dbReference>
<dbReference type="PROSITE" id="PS50885">
    <property type="entry name" value="HAMP"/>
    <property type="match status" value="1"/>
</dbReference>
<keyword evidence="5" id="KW-0997">Cell inner membrane</keyword>
<keyword evidence="7" id="KW-0808">Transferase</keyword>
<keyword evidence="9" id="KW-0547">Nucleotide-binding</keyword>
<evidence type="ECO:0000256" key="9">
    <source>
        <dbReference type="ARBA" id="ARBA00022741"/>
    </source>
</evidence>
<keyword evidence="11" id="KW-0067">ATP-binding</keyword>
<evidence type="ECO:0000256" key="13">
    <source>
        <dbReference type="ARBA" id="ARBA00023012"/>
    </source>
</evidence>
<evidence type="ECO:0000259" key="16">
    <source>
        <dbReference type="PROSITE" id="PS50109"/>
    </source>
</evidence>
<dbReference type="GO" id="GO:0000155">
    <property type="term" value="F:phosphorelay sensor kinase activity"/>
    <property type="evidence" value="ECO:0007669"/>
    <property type="project" value="InterPro"/>
</dbReference>
<gene>
    <name evidence="18" type="ORF">GWI72_01930</name>
</gene>
<evidence type="ECO:0000256" key="3">
    <source>
        <dbReference type="ARBA" id="ARBA00012438"/>
    </source>
</evidence>